<evidence type="ECO:0000256" key="2">
    <source>
        <dbReference type="ARBA" id="ARBA00004556"/>
    </source>
</evidence>
<keyword evidence="15 20" id="KW-0464">Manganese</keyword>
<evidence type="ECO:0000256" key="1">
    <source>
        <dbReference type="ARBA" id="ARBA00004323"/>
    </source>
</evidence>
<proteinExistence type="evidence at transcript level"/>
<evidence type="ECO:0000256" key="16">
    <source>
        <dbReference type="ARBA" id="ARBA00037706"/>
    </source>
</evidence>
<dbReference type="GO" id="GO:0003827">
    <property type="term" value="F:alpha-1,3-mannosylglycoprotein 2-beta-N-acetylglucosaminyltransferase activity"/>
    <property type="evidence" value="ECO:0007669"/>
    <property type="project" value="UniProtKB-UniRule"/>
</dbReference>
<dbReference type="GO" id="GO:0030145">
    <property type="term" value="F:manganese ion binding"/>
    <property type="evidence" value="ECO:0007669"/>
    <property type="project" value="UniProtKB-UniRule"/>
</dbReference>
<comment type="catalytic activity">
    <reaction evidence="19 20">
        <text>N(4)-(alpha-D-Man-(1-&gt;3)-[alpha-D-Man-(1-&gt;3)-[alpha-D-Man-(1-&gt;6)]-alpha-D-Man-(1-&gt;6)]-beta-D-Man-(1-&gt;4)-beta-D-GlcNAc-(1-&gt;4)-beta-D-GlcNAc)-L-asparaginyl-[protein] (N-glucan mannose isomer 5A1,2) + UDP-N-acetyl-alpha-D-glucosamine = N(4)-{beta-D-GlcNAc-(1-&gt;2)-alpha-D-Man-(1-&gt;3)-[alpha-D-Man-(1-&gt;3)-[alpha-D-Man-(1-&gt;6)]-alpha-D-Man-(1-&gt;6)]-beta-D-Man-(1-&gt;4)-beta-D-GlcNAc-(1-&gt;4)-beta-D-GlcNAc}-L-asparaginyl-[protein] + UDP + H(+)</text>
        <dbReference type="Rhea" id="RHEA:11456"/>
        <dbReference type="Rhea" id="RHEA-COMP:14367"/>
        <dbReference type="Rhea" id="RHEA-COMP:14368"/>
        <dbReference type="ChEBI" id="CHEBI:15378"/>
        <dbReference type="ChEBI" id="CHEBI:57705"/>
        <dbReference type="ChEBI" id="CHEBI:58223"/>
        <dbReference type="ChEBI" id="CHEBI:59087"/>
        <dbReference type="ChEBI" id="CHEBI:60625"/>
        <dbReference type="EC" id="2.4.1.101"/>
    </reaction>
</comment>
<evidence type="ECO:0000256" key="12">
    <source>
        <dbReference type="ARBA" id="ARBA00023034"/>
    </source>
</evidence>
<accession>A0A4Y7NLW0</accession>
<dbReference type="InterPro" id="IPR004139">
    <property type="entry name" value="Glyco_trans_13"/>
</dbReference>
<dbReference type="FunFam" id="3.90.550.10:FF:000055">
    <property type="entry name" value="Alpha-1,3-mannosyl-glycoprotein 2-beta-N-acetylglucosaminyltransferase"/>
    <property type="match status" value="1"/>
</dbReference>
<sequence length="471" mass="54376">MRGVDDDKRAFKSSVARSTDKSNAGLSWLVLAFVIFNENSTKRTGIEERKNSLMKYIEELEMQISQQEETYKSLSIKLDGLKEKSKNENPGHVHLKEVLETLELQKPLVLNPTSIIVKGEPDEKEQDVVLPVLVFSCNRPDIRRSLDGLLKYRPDAKKFPIIVSQDCAHGATAEVIRSYSSQVTYIQQPDQTEPVVPSGEYKFRGYFKIARHYLWGLSQVFRTFNHSAVIIVEDDLDVAPDFFSYFSSTYQLLCKDPTLWCVSAWNDNGKASLVDIQQGNQLLYRSDFFPGLGWMITRELWDELEPKWPRSYWDDWMRRPEQRKDRACIRPEISRTRTFGKVGVSNGMFFENHLKFIKLNEIPVDFSKINMSRLMQSTYDSDYVQHVYSLPVVSASDVRTNTNLPFDGPVRIAYHTKDAFKRAAKLLGLMNDFKSGVPRTGYRGIVSLFYNGRRVYLAPNSNWKGYDLTWS</sequence>
<dbReference type="InterPro" id="IPR029044">
    <property type="entry name" value="Nucleotide-diphossugar_trans"/>
</dbReference>
<dbReference type="UniPathway" id="UPA00378"/>
<dbReference type="CDD" id="cd02514">
    <property type="entry name" value="GT13_GLCNAC-TI"/>
    <property type="match status" value="1"/>
</dbReference>
<dbReference type="EC" id="2.4.1.101" evidence="17 20"/>
<evidence type="ECO:0000256" key="15">
    <source>
        <dbReference type="ARBA" id="ARBA00023211"/>
    </source>
</evidence>
<dbReference type="GO" id="GO:0006487">
    <property type="term" value="P:protein N-linked glycosylation"/>
    <property type="evidence" value="ECO:0007669"/>
    <property type="project" value="TreeGrafter"/>
</dbReference>
<dbReference type="GO" id="GO:0048471">
    <property type="term" value="C:perinuclear region of cytoplasm"/>
    <property type="evidence" value="ECO:0007669"/>
    <property type="project" value="UniProtKB-SubCell"/>
</dbReference>
<evidence type="ECO:0000256" key="6">
    <source>
        <dbReference type="ARBA" id="ARBA00022676"/>
    </source>
</evidence>
<evidence type="ECO:0000256" key="8">
    <source>
        <dbReference type="ARBA" id="ARBA00022692"/>
    </source>
</evidence>
<keyword evidence="21" id="KW-0175">Coiled coil</keyword>
<comment type="similarity">
    <text evidence="4 20">Belongs to the glycosyltransferase 13 family.</text>
</comment>
<keyword evidence="13" id="KW-0472">Membrane</keyword>
<evidence type="ECO:0000256" key="17">
    <source>
        <dbReference type="ARBA" id="ARBA00038949"/>
    </source>
</evidence>
<evidence type="ECO:0000256" key="14">
    <source>
        <dbReference type="ARBA" id="ARBA00023157"/>
    </source>
</evidence>
<comment type="subcellular location">
    <subcellularLocation>
        <location evidence="2">Cytoplasm</location>
        <location evidence="2">Perinuclear region</location>
    </subcellularLocation>
    <subcellularLocation>
        <location evidence="1 20">Golgi apparatus membrane</location>
        <topology evidence="1 20">Single-pass type II membrane protein</topology>
    </subcellularLocation>
</comment>
<dbReference type="Gene3D" id="3.90.550.10">
    <property type="entry name" value="Spore Coat Polysaccharide Biosynthesis Protein SpsA, Chain A"/>
    <property type="match status" value="1"/>
</dbReference>
<comment type="function">
    <text evidence="16 20">Initiates complex N-linked carbohydrate formation. Essential for the conversion of high-mannose to hybrid and complex N-glycans.</text>
</comment>
<evidence type="ECO:0000256" key="7">
    <source>
        <dbReference type="ARBA" id="ARBA00022679"/>
    </source>
</evidence>
<keyword evidence="11" id="KW-1133">Transmembrane helix</keyword>
<evidence type="ECO:0000256" key="19">
    <source>
        <dbReference type="ARBA" id="ARBA00049421"/>
    </source>
</evidence>
<evidence type="ECO:0000256" key="21">
    <source>
        <dbReference type="SAM" id="Coils"/>
    </source>
</evidence>
<evidence type="ECO:0000256" key="10">
    <source>
        <dbReference type="ARBA" id="ARBA00022968"/>
    </source>
</evidence>
<dbReference type="Pfam" id="PF03071">
    <property type="entry name" value="GNT-I"/>
    <property type="match status" value="1"/>
</dbReference>
<dbReference type="InterPro" id="IPR052261">
    <property type="entry name" value="Glycosyltransferase_13"/>
</dbReference>
<keyword evidence="10 20" id="KW-0735">Signal-anchor</keyword>
<dbReference type="GO" id="GO:0000139">
    <property type="term" value="C:Golgi membrane"/>
    <property type="evidence" value="ECO:0007669"/>
    <property type="project" value="UniProtKB-SubCell"/>
</dbReference>
<evidence type="ECO:0000256" key="9">
    <source>
        <dbReference type="ARBA" id="ARBA00022723"/>
    </source>
</evidence>
<dbReference type="PANTHER" id="PTHR10468:SF0">
    <property type="entry name" value="ALPHA-1,3-MANNOSYL-GLYCOPROTEIN 2-BETA-N-ACETYLGLUCOSAMINYLTRANSFERASE"/>
    <property type="match status" value="1"/>
</dbReference>
<name>A0A4Y7NLW0_9CRUS</name>
<comment type="pathway">
    <text evidence="3 20">Protein modification; protein glycosylation.</text>
</comment>
<evidence type="ECO:0000256" key="5">
    <source>
        <dbReference type="ARBA" id="ARBA00022490"/>
    </source>
</evidence>
<dbReference type="PANTHER" id="PTHR10468">
    <property type="entry name" value="PROTEIN O-LINKED-MANNOSE BETA-1,2-N-ACETYLGLUCOSAMINYLTRANSFERASE 1/ALPHA-1,3-MANNOSYL-GLYCOPROTEIN 2-BETA-N-ACETYLGLUCOSAMINYLTRANSFERASE"/>
    <property type="match status" value="1"/>
</dbReference>
<evidence type="ECO:0000256" key="3">
    <source>
        <dbReference type="ARBA" id="ARBA00004922"/>
    </source>
</evidence>
<organism evidence="22">
    <name type="scientific">Simocephalus serrulatus</name>
    <dbReference type="NCBI Taxonomy" id="117539"/>
    <lineage>
        <taxon>Eukaryota</taxon>
        <taxon>Metazoa</taxon>
        <taxon>Ecdysozoa</taxon>
        <taxon>Arthropoda</taxon>
        <taxon>Crustacea</taxon>
        <taxon>Branchiopoda</taxon>
        <taxon>Diplostraca</taxon>
        <taxon>Cladocera</taxon>
        <taxon>Anomopoda</taxon>
        <taxon>Daphniidae</taxon>
        <taxon>Simocephalus</taxon>
    </lineage>
</organism>
<keyword evidence="12 20" id="KW-0333">Golgi apparatus</keyword>
<gene>
    <name evidence="22" type="primary">EOG090X06K9</name>
</gene>
<comment type="cofactor">
    <cofactor evidence="20">
        <name>Mn(2+)</name>
        <dbReference type="ChEBI" id="CHEBI:29035"/>
    </cofactor>
    <text evidence="20">The cofactor is mostly bound to the substrate.</text>
</comment>
<feature type="coiled-coil region" evidence="21">
    <location>
        <begin position="50"/>
        <end position="84"/>
    </location>
</feature>
<keyword evidence="9 20" id="KW-0479">Metal-binding</keyword>
<reference evidence="22" key="1">
    <citation type="submission" date="2018-08" db="EMBL/GenBank/DDBJ databases">
        <authorList>
            <person name="Cornetti L."/>
        </authorList>
    </citation>
    <scope>NUCLEOTIDE SEQUENCE</scope>
    <source>
        <strain evidence="22">OM-SAIQ-clone2</strain>
    </source>
</reference>
<evidence type="ECO:0000256" key="13">
    <source>
        <dbReference type="ARBA" id="ARBA00023136"/>
    </source>
</evidence>
<dbReference type="SUPFAM" id="SSF53448">
    <property type="entry name" value="Nucleotide-diphospho-sugar transferases"/>
    <property type="match status" value="1"/>
</dbReference>
<dbReference type="EMBL" id="LR024629">
    <property type="protein sequence ID" value="SVE94248.1"/>
    <property type="molecule type" value="mRNA"/>
</dbReference>
<keyword evidence="7" id="KW-0808">Transferase</keyword>
<dbReference type="AlphaFoldDB" id="A0A4Y7NLW0"/>
<keyword evidence="8" id="KW-0812">Transmembrane</keyword>
<dbReference type="FunFam" id="3.10.180.20:FF:000001">
    <property type="entry name" value="alpha-1,3-mannosyl-glycoprotein 2-beta-N-acetylglucosaminyltransferase"/>
    <property type="match status" value="1"/>
</dbReference>
<evidence type="ECO:0000256" key="20">
    <source>
        <dbReference type="RuleBase" id="RU368119"/>
    </source>
</evidence>
<evidence type="ECO:0000256" key="11">
    <source>
        <dbReference type="ARBA" id="ARBA00022989"/>
    </source>
</evidence>
<dbReference type="Gene3D" id="3.10.180.20">
    <property type="entry name" value="N-Acetylglucosaminyltransferase I, Domain 2"/>
    <property type="match status" value="1"/>
</dbReference>
<protein>
    <recommendedName>
        <fullName evidence="17 20">Alpha-1,3-mannosyl-glycoprotein 2-beta-N-acetylglucosaminyltransferase</fullName>
        <shortName evidence="20">GNT-I</shortName>
        <shortName evidence="20">GlcNAc-T I</shortName>
        <ecNumber evidence="17 20">2.4.1.101</ecNumber>
    </recommendedName>
    <alternativeName>
        <fullName evidence="18 20">N-glycosyl-oligosaccharide-glycoprotein N-acetylglucosaminyltransferase I</fullName>
    </alternativeName>
</protein>
<evidence type="ECO:0000256" key="4">
    <source>
        <dbReference type="ARBA" id="ARBA00006492"/>
    </source>
</evidence>
<keyword evidence="14" id="KW-1015">Disulfide bond</keyword>
<keyword evidence="5" id="KW-0963">Cytoplasm</keyword>
<evidence type="ECO:0000313" key="22">
    <source>
        <dbReference type="EMBL" id="SVE94248.1"/>
    </source>
</evidence>
<evidence type="ECO:0000256" key="18">
    <source>
        <dbReference type="ARBA" id="ARBA00041712"/>
    </source>
</evidence>
<keyword evidence="6 20" id="KW-0328">Glycosyltransferase</keyword>